<protein>
    <recommendedName>
        <fullName evidence="2">Mutator-like transposase domain-containing protein</fullName>
    </recommendedName>
</protein>
<name>A0ABQ8T3R9_PERAM</name>
<dbReference type="Pfam" id="PF20700">
    <property type="entry name" value="Mutator"/>
    <property type="match status" value="1"/>
</dbReference>
<dbReference type="EMBL" id="JAJSOF020000015">
    <property type="protein sequence ID" value="KAJ4441133.1"/>
    <property type="molecule type" value="Genomic_DNA"/>
</dbReference>
<keyword evidence="4" id="KW-1185">Reference proteome</keyword>
<gene>
    <name evidence="3" type="ORF">ANN_10983</name>
</gene>
<organism evidence="3 4">
    <name type="scientific">Periplaneta americana</name>
    <name type="common">American cockroach</name>
    <name type="synonym">Blatta americana</name>
    <dbReference type="NCBI Taxonomy" id="6978"/>
    <lineage>
        <taxon>Eukaryota</taxon>
        <taxon>Metazoa</taxon>
        <taxon>Ecdysozoa</taxon>
        <taxon>Arthropoda</taxon>
        <taxon>Hexapoda</taxon>
        <taxon>Insecta</taxon>
        <taxon>Pterygota</taxon>
        <taxon>Neoptera</taxon>
        <taxon>Polyneoptera</taxon>
        <taxon>Dictyoptera</taxon>
        <taxon>Blattodea</taxon>
        <taxon>Blattoidea</taxon>
        <taxon>Blattidae</taxon>
        <taxon>Blattinae</taxon>
        <taxon>Periplaneta</taxon>
    </lineage>
</organism>
<accession>A0ABQ8T3R9</accession>
<evidence type="ECO:0000313" key="4">
    <source>
        <dbReference type="Proteomes" id="UP001148838"/>
    </source>
</evidence>
<feature type="domain" description="Mutator-like transposase" evidence="2">
    <location>
        <begin position="3"/>
        <end position="253"/>
    </location>
</feature>
<evidence type="ECO:0000259" key="2">
    <source>
        <dbReference type="Pfam" id="PF20700"/>
    </source>
</evidence>
<reference evidence="3 4" key="1">
    <citation type="journal article" date="2022" name="Allergy">
        <title>Genome assembly and annotation of Periplaneta americana reveal a comprehensive cockroach allergen profile.</title>
        <authorList>
            <person name="Wang L."/>
            <person name="Xiong Q."/>
            <person name="Saelim N."/>
            <person name="Wang L."/>
            <person name="Nong W."/>
            <person name="Wan A.T."/>
            <person name="Shi M."/>
            <person name="Liu X."/>
            <person name="Cao Q."/>
            <person name="Hui J.H.L."/>
            <person name="Sookrung N."/>
            <person name="Leung T.F."/>
            <person name="Tungtrongchitr A."/>
            <person name="Tsui S.K.W."/>
        </authorList>
    </citation>
    <scope>NUCLEOTIDE SEQUENCE [LARGE SCALE GENOMIC DNA]</scope>
    <source>
        <strain evidence="3">PWHHKU_190912</strain>
    </source>
</reference>
<comment type="caution">
    <text evidence="3">The sequence shown here is derived from an EMBL/GenBank/DDBJ whole genome shotgun (WGS) entry which is preliminary data.</text>
</comment>
<dbReference type="Proteomes" id="UP001148838">
    <property type="component" value="Unassembled WGS sequence"/>
</dbReference>
<evidence type="ECO:0000313" key="3">
    <source>
        <dbReference type="EMBL" id="KAJ4441133.1"/>
    </source>
</evidence>
<sequence>MRCIGKGLEAAKTLCAVLDLPPPPAIFQNYSSMLNRAIKEISIASMMNAAKETVEINGSTDIAVAVDGPWQRRGHTSLSSVVTATSVATGKVIDVECLTKYCSKCKLKVGAHICYANYAGPSGGMEAKGAVDIFWRSEHAHSARYVGFLGDGDSKAHLAVNEAKPYENGSKTTEALNEWKGKKLSDGKALSGKGRLTGTEIDNIQRYYGLAIRNNCHDLRSMRKAVWATYFHKLSTDETPQHGLCPAGADSWCRYRRAEASGEVYEYKHSLPETVMNLMKPIFRELSDENLLKKCLHGRTQNANESFNNLIWTRVPKTVFVGLDTLKIGVRDAVLSFNEGAISRVNVLENIDIGCGWNMRTALLKIDKQRVQKAEVEASNISKSSKFNFHLSPSSFYDISPLLKQHRYEDYLQKEREREKLRRTKKLSRKELTAHMDLELMSKALSQQTKCKYCECDSLSIQEDIKKRKELARSLVIVCAVCRKEGTFQTSKVTASGYENLFLKITPVTVELTITKEDRVKKRNEKRKREEETEEGQNHYAPGMF</sequence>
<feature type="region of interest" description="Disordered" evidence="1">
    <location>
        <begin position="519"/>
        <end position="545"/>
    </location>
</feature>
<dbReference type="InterPro" id="IPR049012">
    <property type="entry name" value="Mutator_transp_dom"/>
</dbReference>
<proteinExistence type="predicted"/>
<evidence type="ECO:0000256" key="1">
    <source>
        <dbReference type="SAM" id="MobiDB-lite"/>
    </source>
</evidence>